<dbReference type="Proteomes" id="UP001274896">
    <property type="component" value="Unassembled WGS sequence"/>
</dbReference>
<dbReference type="AlphaFoldDB" id="A0AAE0Q0I4"/>
<dbReference type="InterPro" id="IPR000971">
    <property type="entry name" value="Globin"/>
</dbReference>
<comment type="catalytic activity">
    <reaction evidence="14">
        <text>H2O2 + AH2 = A + 2 H2O</text>
        <dbReference type="Rhea" id="RHEA:30275"/>
        <dbReference type="ChEBI" id="CHEBI:13193"/>
        <dbReference type="ChEBI" id="CHEBI:15377"/>
        <dbReference type="ChEBI" id="CHEBI:16240"/>
        <dbReference type="ChEBI" id="CHEBI:17499"/>
    </reaction>
</comment>
<evidence type="ECO:0000256" key="14">
    <source>
        <dbReference type="ARBA" id="ARBA00049931"/>
    </source>
</evidence>
<evidence type="ECO:0000256" key="5">
    <source>
        <dbReference type="ARBA" id="ARBA00022617"/>
    </source>
</evidence>
<dbReference type="PANTHER" id="PTHR47132">
    <property type="entry name" value="MYOGLOBIN"/>
    <property type="match status" value="1"/>
</dbReference>
<evidence type="ECO:0000256" key="11">
    <source>
        <dbReference type="ARBA" id="ARBA00044498"/>
    </source>
</evidence>
<dbReference type="GO" id="GO:0016528">
    <property type="term" value="C:sarcoplasm"/>
    <property type="evidence" value="ECO:0007669"/>
    <property type="project" value="UniProtKB-SubCell"/>
</dbReference>
<evidence type="ECO:0000256" key="10">
    <source>
        <dbReference type="ARBA" id="ARBA00023179"/>
    </source>
</evidence>
<keyword evidence="9 16" id="KW-0408">Iron</keyword>
<dbReference type="GO" id="GO:0005344">
    <property type="term" value="F:oxygen carrier activity"/>
    <property type="evidence" value="ECO:0007669"/>
    <property type="project" value="UniProtKB-UniRule"/>
</dbReference>
<keyword evidence="8" id="KW-0560">Oxidoreductase</keyword>
<evidence type="ECO:0000256" key="8">
    <source>
        <dbReference type="ARBA" id="ARBA00023002"/>
    </source>
</evidence>
<evidence type="ECO:0000256" key="16">
    <source>
        <dbReference type="RuleBase" id="RU251113"/>
    </source>
</evidence>
<comment type="subcellular location">
    <subcellularLocation>
        <location evidence="11">Cytoplasm</location>
        <location evidence="11">Sarcoplasm</location>
    </subcellularLocation>
</comment>
<comment type="caution">
    <text evidence="18">The sequence shown here is derived from an EMBL/GenBank/DDBJ whole genome shotgun (WGS) entry which is preliminary data.</text>
</comment>
<dbReference type="PRINTS" id="PR00613">
    <property type="entry name" value="MYOGLOBIN"/>
</dbReference>
<dbReference type="GO" id="GO:0019825">
    <property type="term" value="F:oxygen binding"/>
    <property type="evidence" value="ECO:0007669"/>
    <property type="project" value="UniProtKB-UniRule"/>
</dbReference>
<proteinExistence type="inferred from homology"/>
<evidence type="ECO:0000256" key="3">
    <source>
        <dbReference type="ARBA" id="ARBA00022448"/>
    </source>
</evidence>
<feature type="domain" description="Globin" evidence="17">
    <location>
        <begin position="1"/>
        <end position="141"/>
    </location>
</feature>
<evidence type="ECO:0000256" key="7">
    <source>
        <dbReference type="ARBA" id="ARBA00022723"/>
    </source>
</evidence>
<comment type="function">
    <text evidence="16">Monomeric heme protein which primary function is to store oxygen and facilitate its diffusion within muscle tissues. Reversibly binds oxygen through a pentacoordinated heme iron and enables its timely and efficient release as needed during periods of heightened demand. Depending on the oxidative conditions of tissues and cells, and in addition to its ability to bind oxygen, it also has a nitrite reductase activity whereby it regulates the production of bioactive nitric oxide. Under stress conditions, like hypoxia and anoxia, it also protects cells against reactive oxygen species thanks to its pseudoperoxidase activity.</text>
</comment>
<keyword evidence="10 16" id="KW-0514">Muscle protein</keyword>
<dbReference type="EMBL" id="JAUCMX010000025">
    <property type="protein sequence ID" value="KAK3510758.1"/>
    <property type="molecule type" value="Genomic_DNA"/>
</dbReference>
<dbReference type="Gene3D" id="6.10.140.2100">
    <property type="match status" value="1"/>
</dbReference>
<accession>A0AAE0Q0I4</accession>
<evidence type="ECO:0000256" key="4">
    <source>
        <dbReference type="ARBA" id="ARBA00022490"/>
    </source>
</evidence>
<organism evidence="18 19">
    <name type="scientific">Hemibagrus guttatus</name>
    <dbReference type="NCBI Taxonomy" id="175788"/>
    <lineage>
        <taxon>Eukaryota</taxon>
        <taxon>Metazoa</taxon>
        <taxon>Chordata</taxon>
        <taxon>Craniata</taxon>
        <taxon>Vertebrata</taxon>
        <taxon>Euteleostomi</taxon>
        <taxon>Actinopterygii</taxon>
        <taxon>Neopterygii</taxon>
        <taxon>Teleostei</taxon>
        <taxon>Ostariophysi</taxon>
        <taxon>Siluriformes</taxon>
        <taxon>Bagridae</taxon>
        <taxon>Hemibagrus</taxon>
    </lineage>
</organism>
<evidence type="ECO:0000259" key="17">
    <source>
        <dbReference type="PROSITE" id="PS01033"/>
    </source>
</evidence>
<dbReference type="Gene3D" id="6.10.140.2110">
    <property type="match status" value="1"/>
</dbReference>
<comment type="similarity">
    <text evidence="1 15">Belongs to the globin family.</text>
</comment>
<evidence type="ECO:0000256" key="1">
    <source>
        <dbReference type="ARBA" id="ARBA00008705"/>
    </source>
</evidence>
<keyword evidence="4" id="KW-0963">Cytoplasm</keyword>
<keyword evidence="19" id="KW-1185">Reference proteome</keyword>
<evidence type="ECO:0000256" key="6">
    <source>
        <dbReference type="ARBA" id="ARBA00022621"/>
    </source>
</evidence>
<keyword evidence="6 15" id="KW-0561">Oxygen transport</keyword>
<evidence type="ECO:0000256" key="12">
    <source>
        <dbReference type="ARBA" id="ARBA00044514"/>
    </source>
</evidence>
<dbReference type="InterPro" id="IPR002335">
    <property type="entry name" value="Myoglobin"/>
</dbReference>
<keyword evidence="5 15" id="KW-0349">Heme</keyword>
<keyword evidence="7 16" id="KW-0479">Metal-binding</keyword>
<gene>
    <name evidence="18" type="ORF">QTP70_022469</name>
</gene>
<dbReference type="GO" id="GO:0070062">
    <property type="term" value="C:extracellular exosome"/>
    <property type="evidence" value="ECO:0007669"/>
    <property type="project" value="TreeGrafter"/>
</dbReference>
<evidence type="ECO:0000256" key="13">
    <source>
        <dbReference type="ARBA" id="ARBA00048118"/>
    </source>
</evidence>
<evidence type="ECO:0000313" key="18">
    <source>
        <dbReference type="EMBL" id="KAK3510758.1"/>
    </source>
</evidence>
<dbReference type="GO" id="GO:0016491">
    <property type="term" value="F:oxidoreductase activity"/>
    <property type="evidence" value="ECO:0007669"/>
    <property type="project" value="UniProtKB-KW"/>
</dbReference>
<evidence type="ECO:0000256" key="2">
    <source>
        <dbReference type="ARBA" id="ARBA00019044"/>
    </source>
</evidence>
<dbReference type="GO" id="GO:0020037">
    <property type="term" value="F:heme binding"/>
    <property type="evidence" value="ECO:0007669"/>
    <property type="project" value="UniProtKB-UniRule"/>
</dbReference>
<evidence type="ECO:0000313" key="19">
    <source>
        <dbReference type="Proteomes" id="UP001274896"/>
    </source>
</evidence>
<protein>
    <recommendedName>
        <fullName evidence="2 16">Myoglobin</fullName>
    </recommendedName>
</protein>
<comment type="subunit">
    <text evidence="12">Monomeric.</text>
</comment>
<name>A0AAE0Q0I4_9TELE</name>
<dbReference type="InterPro" id="IPR009050">
    <property type="entry name" value="Globin-like_sf"/>
</dbReference>
<keyword evidence="3 15" id="KW-0813">Transport</keyword>
<dbReference type="Pfam" id="PF00042">
    <property type="entry name" value="Globin"/>
    <property type="match status" value="1"/>
</dbReference>
<sequence>MADFNAILEIWPKVEADYPGYGGEVLTRLFKKHPETQKQFPKFAEIPQANLAGNPSVAAHGTTVLKKLGELVKAKGQHADILKPLATTHANQHKIKLNNFKLIREIIVEVFAEKAGLDGAGQESLRRVLNAVINDIGCFYKDLGFDG</sequence>
<evidence type="ECO:0000256" key="15">
    <source>
        <dbReference type="RuleBase" id="RU000356"/>
    </source>
</evidence>
<dbReference type="PROSITE" id="PS01033">
    <property type="entry name" value="GLOBIN"/>
    <property type="match status" value="1"/>
</dbReference>
<reference evidence="18" key="1">
    <citation type="submission" date="2023-06" db="EMBL/GenBank/DDBJ databases">
        <title>Male Hemibagrus guttatus genome.</title>
        <authorList>
            <person name="Bian C."/>
        </authorList>
    </citation>
    <scope>NUCLEOTIDE SEQUENCE</scope>
    <source>
        <strain evidence="18">Male_cb2023</strain>
        <tissue evidence="18">Muscle</tissue>
    </source>
</reference>
<dbReference type="GO" id="GO:0046872">
    <property type="term" value="F:metal ion binding"/>
    <property type="evidence" value="ECO:0007669"/>
    <property type="project" value="UniProtKB-KW"/>
</dbReference>
<dbReference type="SUPFAM" id="SSF46458">
    <property type="entry name" value="Globin-like"/>
    <property type="match status" value="1"/>
</dbReference>
<dbReference type="PANTHER" id="PTHR47132:SF1">
    <property type="entry name" value="MYOGLOBIN"/>
    <property type="match status" value="1"/>
</dbReference>
<comment type="catalytic activity">
    <reaction evidence="13">
        <text>Fe(III)-heme b-[protein] + nitric oxide + H2O = Fe(II)-heme b-[protein] + nitrite + 2 H(+)</text>
        <dbReference type="Rhea" id="RHEA:77711"/>
        <dbReference type="Rhea" id="RHEA-COMP:18975"/>
        <dbReference type="Rhea" id="RHEA-COMP:18976"/>
        <dbReference type="ChEBI" id="CHEBI:15377"/>
        <dbReference type="ChEBI" id="CHEBI:15378"/>
        <dbReference type="ChEBI" id="CHEBI:16301"/>
        <dbReference type="ChEBI" id="CHEBI:16480"/>
        <dbReference type="ChEBI" id="CHEBI:55376"/>
        <dbReference type="ChEBI" id="CHEBI:60344"/>
    </reaction>
    <physiologicalReaction direction="right-to-left" evidence="13">
        <dbReference type="Rhea" id="RHEA:77713"/>
    </physiologicalReaction>
</comment>
<evidence type="ECO:0000256" key="9">
    <source>
        <dbReference type="ARBA" id="ARBA00023004"/>
    </source>
</evidence>